<accession>E8V5M3</accession>
<dbReference type="AlphaFoldDB" id="E8V5M3"/>
<protein>
    <recommendedName>
        <fullName evidence="3">DUF3467 domain-containing protein</fullName>
    </recommendedName>
</protein>
<evidence type="ECO:0000313" key="1">
    <source>
        <dbReference type="EMBL" id="ADV81557.1"/>
    </source>
</evidence>
<dbReference type="RefSeq" id="WP_013567290.1">
    <property type="nucleotide sequence ID" value="NC_014963.1"/>
</dbReference>
<evidence type="ECO:0008006" key="3">
    <source>
        <dbReference type="Google" id="ProtNLM"/>
    </source>
</evidence>
<name>E8V5M3_TERSS</name>
<dbReference type="KEGG" id="tsa:AciPR4_0724"/>
<sequence>MSEMKVPDLQQQKLTLTDAPDYRDTYANSVQVKMSVWDFMLVFGTLQPTTSPDEVNIRNLQGIYLSPQQAKALWNVLGQNLAQYEQTFGEVHLEPQFPAANGPVH</sequence>
<dbReference type="Pfam" id="PF11950">
    <property type="entry name" value="DUF3467"/>
    <property type="match status" value="1"/>
</dbReference>
<evidence type="ECO:0000313" key="2">
    <source>
        <dbReference type="Proteomes" id="UP000006844"/>
    </source>
</evidence>
<reference evidence="1 2" key="1">
    <citation type="journal article" date="2012" name="Stand. Genomic Sci.">
        <title>Complete genome sequence of Terriglobus saanensis type strain SP1PR4(T), an Acidobacteria from tundra soil.</title>
        <authorList>
            <person name="Rawat S.R."/>
            <person name="Mannisto M.K."/>
            <person name="Starovoytov V."/>
            <person name="Goodwin L."/>
            <person name="Nolan M."/>
            <person name="Hauser L."/>
            <person name="Land M."/>
            <person name="Davenport K.W."/>
            <person name="Woyke T."/>
            <person name="Haggblom M.M."/>
        </authorList>
    </citation>
    <scope>NUCLEOTIDE SEQUENCE</scope>
    <source>
        <strain evidence="2">ATCC BAA-1853 / DSM 23119 / SP1PR4</strain>
    </source>
</reference>
<organism evidence="1 2">
    <name type="scientific">Terriglobus saanensis (strain ATCC BAA-1853 / DSM 23119 / SP1PR4)</name>
    <dbReference type="NCBI Taxonomy" id="401053"/>
    <lineage>
        <taxon>Bacteria</taxon>
        <taxon>Pseudomonadati</taxon>
        <taxon>Acidobacteriota</taxon>
        <taxon>Terriglobia</taxon>
        <taxon>Terriglobales</taxon>
        <taxon>Acidobacteriaceae</taxon>
        <taxon>Terriglobus</taxon>
    </lineage>
</organism>
<dbReference type="Proteomes" id="UP000006844">
    <property type="component" value="Chromosome"/>
</dbReference>
<proteinExistence type="predicted"/>
<dbReference type="HOGENOM" id="CLU_175277_0_0_0"/>
<gene>
    <name evidence="1" type="ordered locus">AciPR4_0724</name>
</gene>
<dbReference type="eggNOG" id="ENOG50332Z0">
    <property type="taxonomic scope" value="Bacteria"/>
</dbReference>
<dbReference type="InterPro" id="IPR021857">
    <property type="entry name" value="DUF3467"/>
</dbReference>
<keyword evidence="2" id="KW-1185">Reference proteome</keyword>
<dbReference type="STRING" id="401053.AciPR4_0724"/>
<dbReference type="EMBL" id="CP002467">
    <property type="protein sequence ID" value="ADV81557.1"/>
    <property type="molecule type" value="Genomic_DNA"/>
</dbReference>
<dbReference type="OrthoDB" id="120776at2"/>